<protein>
    <submittedName>
        <fullName evidence="1">Uncharacterized protein</fullName>
    </submittedName>
</protein>
<dbReference type="Proteomes" id="UP000265618">
    <property type="component" value="Unassembled WGS sequence"/>
</dbReference>
<reference evidence="1 2" key="1">
    <citation type="journal article" date="2018" name="PLoS ONE">
        <title>The draft genome of Kipferlia bialata reveals reductive genome evolution in fornicate parasites.</title>
        <authorList>
            <person name="Tanifuji G."/>
            <person name="Takabayashi S."/>
            <person name="Kume K."/>
            <person name="Takagi M."/>
            <person name="Nakayama T."/>
            <person name="Kamikawa R."/>
            <person name="Inagaki Y."/>
            <person name="Hashimoto T."/>
        </authorList>
    </citation>
    <scope>NUCLEOTIDE SEQUENCE [LARGE SCALE GENOMIC DNA]</scope>
    <source>
        <strain evidence="1">NY0173</strain>
    </source>
</reference>
<proteinExistence type="predicted"/>
<name>A0A9K3DCT2_9EUKA</name>
<organism evidence="1 2">
    <name type="scientific">Kipferlia bialata</name>
    <dbReference type="NCBI Taxonomy" id="797122"/>
    <lineage>
        <taxon>Eukaryota</taxon>
        <taxon>Metamonada</taxon>
        <taxon>Carpediemonas-like organisms</taxon>
        <taxon>Kipferlia</taxon>
    </lineage>
</organism>
<comment type="caution">
    <text evidence="1">The sequence shown here is derived from an EMBL/GenBank/DDBJ whole genome shotgun (WGS) entry which is preliminary data.</text>
</comment>
<gene>
    <name evidence="1" type="ORF">KIPB_016540</name>
</gene>
<dbReference type="EMBL" id="BDIP01010185">
    <property type="protein sequence ID" value="GIQ92645.1"/>
    <property type="molecule type" value="Genomic_DNA"/>
</dbReference>
<accession>A0A9K3DCT2</accession>
<evidence type="ECO:0000313" key="2">
    <source>
        <dbReference type="Proteomes" id="UP000265618"/>
    </source>
</evidence>
<dbReference type="AlphaFoldDB" id="A0A9K3DCT2"/>
<feature type="non-terminal residue" evidence="1">
    <location>
        <position position="1"/>
    </location>
</feature>
<sequence length="67" mass="7605">VYTAMTSLLYHKYPFKAVMNAARDSVPVTIMDCEPGRTLKMAKRDLILGDIDYALDDDDQFECRSGK</sequence>
<keyword evidence="2" id="KW-1185">Reference proteome</keyword>
<evidence type="ECO:0000313" key="1">
    <source>
        <dbReference type="EMBL" id="GIQ92645.1"/>
    </source>
</evidence>